<protein>
    <recommendedName>
        <fullName evidence="1">ORC1/DEAH AAA+ ATPase domain-containing protein</fullName>
    </recommendedName>
</protein>
<reference evidence="2 3" key="1">
    <citation type="journal article" date="2015" name="Microbiome">
        <title>Genomic resolution of linkages in carbon, nitrogen, and sulfur cycling among widespread estuary sediment bacteria.</title>
        <authorList>
            <person name="Baker B.J."/>
            <person name="Lazar C.S."/>
            <person name="Teske A.P."/>
            <person name="Dick G.J."/>
        </authorList>
    </citation>
    <scope>NUCLEOTIDE SEQUENCE [LARGE SCALE GENOMIC DNA]</scope>
    <source>
        <strain evidence="2">DG_24</strain>
    </source>
</reference>
<comment type="caution">
    <text evidence="2">The sequence shown here is derived from an EMBL/GenBank/DDBJ whole genome shotgun (WGS) entry which is preliminary data.</text>
</comment>
<dbReference type="Gene3D" id="3.40.50.300">
    <property type="entry name" value="P-loop containing nucleotide triphosphate hydrolases"/>
    <property type="match status" value="1"/>
</dbReference>
<sequence>MSMDVESFYGLAEPPFSSAPDERFYYDSPQHSKALIKLMHAAERMEGLVTLVGDIGTGKTTLARRMLDMLSEQGSFETILLVIIHPEISSFWFLRKVAALLGVDSPSEEKGEVVAAMYRVLLDLHERGRKPVVLVDEANMLQRKELMEEIRGLLNIELQGGRLLTFFLFGLPDMEDYLRLDEPLQQRIAMRCRLDPLERKSVGDYIRYRLQVAGREDELFTDDAIDLISDYSQGRPRVINTICNNALLEGAIEGAQIIERELIDSVARDLDLVRE</sequence>
<dbReference type="InterPro" id="IPR027417">
    <property type="entry name" value="P-loop_NTPase"/>
</dbReference>
<accession>A0A0S7WTB0</accession>
<gene>
    <name evidence="2" type="ORF">AMJ39_04850</name>
</gene>
<dbReference type="InterPro" id="IPR049945">
    <property type="entry name" value="AAA_22"/>
</dbReference>
<evidence type="ECO:0000313" key="3">
    <source>
        <dbReference type="Proteomes" id="UP000052008"/>
    </source>
</evidence>
<proteinExistence type="predicted"/>
<dbReference type="Proteomes" id="UP000052008">
    <property type="component" value="Unassembled WGS sequence"/>
</dbReference>
<organism evidence="2 3">
    <name type="scientific">candidate division TA06 bacterium DG_24</name>
    <dbReference type="NCBI Taxonomy" id="1703770"/>
    <lineage>
        <taxon>Bacteria</taxon>
        <taxon>Bacteria division TA06</taxon>
    </lineage>
</organism>
<dbReference type="InterPro" id="IPR052026">
    <property type="entry name" value="ExeA_AAA_ATPase_DNA-bind"/>
</dbReference>
<dbReference type="SUPFAM" id="SSF52540">
    <property type="entry name" value="P-loop containing nucleoside triphosphate hydrolases"/>
    <property type="match status" value="1"/>
</dbReference>
<dbReference type="AlphaFoldDB" id="A0A0S7WTB0"/>
<dbReference type="STRING" id="1703770.AMJ39_04850"/>
<feature type="domain" description="ORC1/DEAH AAA+ ATPase" evidence="1">
    <location>
        <begin position="46"/>
        <end position="178"/>
    </location>
</feature>
<evidence type="ECO:0000313" key="2">
    <source>
        <dbReference type="EMBL" id="KPJ53399.1"/>
    </source>
</evidence>
<dbReference type="PANTHER" id="PTHR35894">
    <property type="entry name" value="GENERAL SECRETION PATHWAY PROTEIN A-RELATED"/>
    <property type="match status" value="1"/>
</dbReference>
<evidence type="ECO:0000259" key="1">
    <source>
        <dbReference type="Pfam" id="PF13401"/>
    </source>
</evidence>
<name>A0A0S7WTB0_UNCT6</name>
<dbReference type="EMBL" id="LIZS01000020">
    <property type="protein sequence ID" value="KPJ53399.1"/>
    <property type="molecule type" value="Genomic_DNA"/>
</dbReference>
<dbReference type="Pfam" id="PF13401">
    <property type="entry name" value="AAA_22"/>
    <property type="match status" value="1"/>
</dbReference>
<dbReference type="GO" id="GO:0016887">
    <property type="term" value="F:ATP hydrolysis activity"/>
    <property type="evidence" value="ECO:0007669"/>
    <property type="project" value="InterPro"/>
</dbReference>
<dbReference type="PANTHER" id="PTHR35894:SF1">
    <property type="entry name" value="PHOSPHORIBULOKINASE _ URIDINE KINASE FAMILY"/>
    <property type="match status" value="1"/>
</dbReference>